<evidence type="ECO:0000256" key="1">
    <source>
        <dbReference type="SAM" id="MobiDB-lite"/>
    </source>
</evidence>
<dbReference type="AlphaFoldDB" id="A0A6I6CEM0"/>
<dbReference type="EMBL" id="CP046276">
    <property type="protein sequence ID" value="QGS52424.1"/>
    <property type="molecule type" value="Genomic_DNA"/>
</dbReference>
<gene>
    <name evidence="2" type="ORF">STABA_v1c10770</name>
</gene>
<evidence type="ECO:0000313" key="2">
    <source>
        <dbReference type="EMBL" id="QGS52424.1"/>
    </source>
</evidence>
<accession>A0A6I6CEM0</accession>
<organism evidence="2 3">
    <name type="scientific">Spiroplasma tabanidicola</name>
    <dbReference type="NCBI Taxonomy" id="324079"/>
    <lineage>
        <taxon>Bacteria</taxon>
        <taxon>Bacillati</taxon>
        <taxon>Mycoplasmatota</taxon>
        <taxon>Mollicutes</taxon>
        <taxon>Entomoplasmatales</taxon>
        <taxon>Spiroplasmataceae</taxon>
        <taxon>Spiroplasma</taxon>
    </lineage>
</organism>
<feature type="region of interest" description="Disordered" evidence="1">
    <location>
        <begin position="1"/>
        <end position="24"/>
    </location>
</feature>
<evidence type="ECO:0000313" key="3">
    <source>
        <dbReference type="Proteomes" id="UP000424468"/>
    </source>
</evidence>
<sequence>MKKLDKWNDEINKRNEETNKKQKEVGKESLILLEKWDYIEQELRSIAHDINMKIKRFLDSDNQDRDFDA</sequence>
<protein>
    <submittedName>
        <fullName evidence="2">Uncharacterized protein</fullName>
    </submittedName>
</protein>
<dbReference type="RefSeq" id="WP_156007396.1">
    <property type="nucleotide sequence ID" value="NZ_CP046276.1"/>
</dbReference>
<proteinExistence type="predicted"/>
<dbReference type="Proteomes" id="UP000424468">
    <property type="component" value="Chromosome"/>
</dbReference>
<name>A0A6I6CEM0_9MOLU</name>
<dbReference type="KEGG" id="stab:STABA_v1c10770"/>
<reference evidence="2 3" key="1">
    <citation type="submission" date="2019-11" db="EMBL/GenBank/DDBJ databases">
        <title>Complete genome sequence of Spiroplasma tabanidicola TAUS-1 (DSM 22603).</title>
        <authorList>
            <person name="Huang C.-T."/>
            <person name="Lin Y.-C."/>
            <person name="Kuo C.-H."/>
        </authorList>
    </citation>
    <scope>NUCLEOTIDE SEQUENCE [LARGE SCALE GENOMIC DNA]</scope>
    <source>
        <strain evidence="2 3">TAUS-1</strain>
    </source>
</reference>
<keyword evidence="3" id="KW-1185">Reference proteome</keyword>